<dbReference type="Gene3D" id="3.20.20.80">
    <property type="entry name" value="Glycosidases"/>
    <property type="match status" value="1"/>
</dbReference>
<accession>A0A2M6W0E9</accession>
<evidence type="ECO:0000313" key="1">
    <source>
        <dbReference type="EMBL" id="PIT86302.1"/>
    </source>
</evidence>
<proteinExistence type="predicted"/>
<reference evidence="2" key="1">
    <citation type="submission" date="2017-09" db="EMBL/GenBank/DDBJ databases">
        <title>Depth-based differentiation of microbial function through sediment-hosted aquifers and enrichment of novel symbionts in the deep terrestrial subsurface.</title>
        <authorList>
            <person name="Probst A.J."/>
            <person name="Ladd B."/>
            <person name="Jarett J.K."/>
            <person name="Geller-Mcgrath D.E."/>
            <person name="Sieber C.M.K."/>
            <person name="Emerson J.B."/>
            <person name="Anantharaman K."/>
            <person name="Thomas B.C."/>
            <person name="Malmstrom R."/>
            <person name="Stieglmeier M."/>
            <person name="Klingl A."/>
            <person name="Woyke T."/>
            <person name="Ryan C.M."/>
            <person name="Banfield J.F."/>
        </authorList>
    </citation>
    <scope>NUCLEOTIDE SEQUENCE [LARGE SCALE GENOMIC DNA]</scope>
</reference>
<gene>
    <name evidence="1" type="ORF">COU33_03935</name>
</gene>
<organism evidence="1 2">
    <name type="scientific">Candidatus Magasanikbacteria bacterium CG10_big_fil_rev_8_21_14_0_10_43_6</name>
    <dbReference type="NCBI Taxonomy" id="1974650"/>
    <lineage>
        <taxon>Bacteria</taxon>
        <taxon>Candidatus Magasanikiibacteriota</taxon>
    </lineage>
</organism>
<sequence length="331" mass="38617">MKFVKIVSSIIAVLGIIWLLLFLASQKKYPVNYGMSFSTEYAESLNLDARVVYMTMLDELRPEYIRIAANWRDVEAVQGVYDFTEIDWMMDTAAEHNTKVLLVVGQKAPRWPECHIPEWNDYGQEDAKEHLLGYVRATVLQYKDHPALETWQVENEPFIRFAFGECEGYNEEAIYEEIAIVRELDPERNILITDSGELGLWHKAGKTGDLFGTTLYRIVRSPGGRIFTYDWVPAAFYRLKAKLLGISLDRFWVAELQAEPWFSGGDPHDTTIEEQEETMNPERLAQHIDYVERIGVDRTYFWGVEWWYFMKEQHGDARYWDIVKDTIGAAR</sequence>
<dbReference type="InterPro" id="IPR017853">
    <property type="entry name" value="GH"/>
</dbReference>
<evidence type="ECO:0000313" key="2">
    <source>
        <dbReference type="Proteomes" id="UP000229362"/>
    </source>
</evidence>
<name>A0A2M6W0E9_9BACT</name>
<comment type="caution">
    <text evidence="1">The sequence shown here is derived from an EMBL/GenBank/DDBJ whole genome shotgun (WGS) entry which is preliminary data.</text>
</comment>
<dbReference type="Proteomes" id="UP000229362">
    <property type="component" value="Unassembled WGS sequence"/>
</dbReference>
<protein>
    <submittedName>
        <fullName evidence="1">Uncharacterized protein</fullName>
    </submittedName>
</protein>
<dbReference type="AlphaFoldDB" id="A0A2M6W0E9"/>
<dbReference type="EMBL" id="PFBZ01000169">
    <property type="protein sequence ID" value="PIT86302.1"/>
    <property type="molecule type" value="Genomic_DNA"/>
</dbReference>
<dbReference type="SUPFAM" id="SSF51445">
    <property type="entry name" value="(Trans)glycosidases"/>
    <property type="match status" value="1"/>
</dbReference>